<evidence type="ECO:0008006" key="6">
    <source>
        <dbReference type="Google" id="ProtNLM"/>
    </source>
</evidence>
<sequence length="755" mass="85733">MDVLVGSIDVRELLSTEDFEETSPLSAPDLRLLIDRLQIRSLQIKSKVRDYVLSHHGDFAGIFSRCAAAASGAEGTAAALADAIRILSDRPVDGVIRDLAREIVSKKRELDDRREALAVVGTISTFLERLKVAREEVRAGRLVEAAVAVRDLKKGLRVSDVDDNRREEEEPAVFEFLRMDWLECFDELQYALLRCVENFIQFEPEKDTLSVMYSLKCGKADEIDLHRVLEAMETVDVLDYGLVKVADLMMKHAIGPAITNKYIHVSEDYNQDSAAILIINSSPEFHGDTGVVEIFSNLRQIIKFIYKIVCFENEIWMRCFGRLTWSRMSDLIIAHSLSKAVPKDAAKMAEFENIIRCTSEFEKSLKEMKFLSLDNNKEERLSHFAHNVEVHFASKRKNEILAKARNILLQFNSLEASSDSGVQFYDAYEGPSGHAADLLFQPERCVVSGALCQIIQLVHETLKDACLSSAQVAKELYHASRDVLLLYKAIVPMKLAKQLNIVSQQAVFMHNDCYYLSQEIAGLSFQYRADFPSCLKKFIVFVDIAPTFYQMAENIIQKQIQLVVNDLKEAIDGADGFQNTHQPQQFEMATFSINQVVDILEKVGVIWEPVMAASTYKRIMCILLDAFFSRVTKDLLLLDDMAAEETLQLQRLIHMALENLSPLFQSISTEVDEKDKLTKENPLSFLDELIPSLRKLRRLADLFDMPLKSITTIWESGELVKRGFTSSEVENFIKAVFTDSPLRKECLWRIQSTKS</sequence>
<evidence type="ECO:0000313" key="5">
    <source>
        <dbReference type="Proteomes" id="UP001412067"/>
    </source>
</evidence>
<proteinExistence type="predicted"/>
<name>A0ABR2LFD6_9ASPA</name>
<dbReference type="Gene3D" id="1.10.357.150">
    <property type="match status" value="1"/>
</dbReference>
<reference evidence="4 5" key="1">
    <citation type="journal article" date="2022" name="Nat. Plants">
        <title>Genomes of leafy and leafless Platanthera orchids illuminate the evolution of mycoheterotrophy.</title>
        <authorList>
            <person name="Li M.H."/>
            <person name="Liu K.W."/>
            <person name="Li Z."/>
            <person name="Lu H.C."/>
            <person name="Ye Q.L."/>
            <person name="Zhang D."/>
            <person name="Wang J.Y."/>
            <person name="Li Y.F."/>
            <person name="Zhong Z.M."/>
            <person name="Liu X."/>
            <person name="Yu X."/>
            <person name="Liu D.K."/>
            <person name="Tu X.D."/>
            <person name="Liu B."/>
            <person name="Hao Y."/>
            <person name="Liao X.Y."/>
            <person name="Jiang Y.T."/>
            <person name="Sun W.H."/>
            <person name="Chen J."/>
            <person name="Chen Y.Q."/>
            <person name="Ai Y."/>
            <person name="Zhai J.W."/>
            <person name="Wu S.S."/>
            <person name="Zhou Z."/>
            <person name="Hsiao Y.Y."/>
            <person name="Wu W.L."/>
            <person name="Chen Y.Y."/>
            <person name="Lin Y.F."/>
            <person name="Hsu J.L."/>
            <person name="Li C.Y."/>
            <person name="Wang Z.W."/>
            <person name="Zhao X."/>
            <person name="Zhong W.Y."/>
            <person name="Ma X.K."/>
            <person name="Ma L."/>
            <person name="Huang J."/>
            <person name="Chen G.Z."/>
            <person name="Huang M.Z."/>
            <person name="Huang L."/>
            <person name="Peng D.H."/>
            <person name="Luo Y.B."/>
            <person name="Zou S.Q."/>
            <person name="Chen S.P."/>
            <person name="Lan S."/>
            <person name="Tsai W.C."/>
            <person name="Van de Peer Y."/>
            <person name="Liu Z.J."/>
        </authorList>
    </citation>
    <scope>NUCLEOTIDE SEQUENCE [LARGE SCALE GENOMIC DNA]</scope>
    <source>
        <strain evidence="4">Lor288</strain>
    </source>
</reference>
<evidence type="ECO:0000259" key="1">
    <source>
        <dbReference type="Pfam" id="PF20665"/>
    </source>
</evidence>
<dbReference type="Pfam" id="PF20665">
    <property type="entry name" value="Zw10_middle"/>
    <property type="match status" value="1"/>
</dbReference>
<dbReference type="Proteomes" id="UP001412067">
    <property type="component" value="Unassembled WGS sequence"/>
</dbReference>
<keyword evidence="5" id="KW-1185">Reference proteome</keyword>
<gene>
    <name evidence="4" type="ORF">KSP40_PGU005844</name>
</gene>
<evidence type="ECO:0000259" key="3">
    <source>
        <dbReference type="Pfam" id="PF22766"/>
    </source>
</evidence>
<feature type="domain" description="Centromere/kinetochore protein zw10 middle" evidence="1">
    <location>
        <begin position="191"/>
        <end position="408"/>
    </location>
</feature>
<dbReference type="InterPro" id="IPR048343">
    <property type="entry name" value="ZW10_C"/>
</dbReference>
<feature type="domain" description="Centromere/kinetochore protein zw10 C-terminal" evidence="2">
    <location>
        <begin position="440"/>
        <end position="568"/>
    </location>
</feature>
<dbReference type="InterPro" id="IPR055148">
    <property type="entry name" value="ZW10_C_2"/>
</dbReference>
<dbReference type="Pfam" id="PF22766">
    <property type="entry name" value="ZW10_C2"/>
    <property type="match status" value="1"/>
</dbReference>
<dbReference type="PANTHER" id="PTHR12205">
    <property type="entry name" value="CENTROMERE/KINETOCHORE PROTEIN ZW10"/>
    <property type="match status" value="1"/>
</dbReference>
<dbReference type="PANTHER" id="PTHR12205:SF0">
    <property type="entry name" value="CENTROMERE_KINETOCHORE PROTEIN ZW10 HOMOLOG"/>
    <property type="match status" value="1"/>
</dbReference>
<evidence type="ECO:0000313" key="4">
    <source>
        <dbReference type="EMBL" id="KAK8939679.1"/>
    </source>
</evidence>
<accession>A0ABR2LFD6</accession>
<evidence type="ECO:0000259" key="2">
    <source>
        <dbReference type="Pfam" id="PF20666"/>
    </source>
</evidence>
<dbReference type="EMBL" id="JBBWWR010000020">
    <property type="protein sequence ID" value="KAK8939679.1"/>
    <property type="molecule type" value="Genomic_DNA"/>
</dbReference>
<dbReference type="Pfam" id="PF20666">
    <property type="entry name" value="ZW10_C"/>
    <property type="match status" value="1"/>
</dbReference>
<protein>
    <recommendedName>
        <fullName evidence="6">Centromere/kinetochore protein zw10-like protein</fullName>
    </recommendedName>
</protein>
<organism evidence="4 5">
    <name type="scientific">Platanthera guangdongensis</name>
    <dbReference type="NCBI Taxonomy" id="2320717"/>
    <lineage>
        <taxon>Eukaryota</taxon>
        <taxon>Viridiplantae</taxon>
        <taxon>Streptophyta</taxon>
        <taxon>Embryophyta</taxon>
        <taxon>Tracheophyta</taxon>
        <taxon>Spermatophyta</taxon>
        <taxon>Magnoliopsida</taxon>
        <taxon>Liliopsida</taxon>
        <taxon>Asparagales</taxon>
        <taxon>Orchidaceae</taxon>
        <taxon>Orchidoideae</taxon>
        <taxon>Orchideae</taxon>
        <taxon>Orchidinae</taxon>
        <taxon>Platanthera</taxon>
    </lineage>
</organism>
<feature type="domain" description="ZW10 C-terminal helical" evidence="3">
    <location>
        <begin position="592"/>
        <end position="750"/>
    </location>
</feature>
<dbReference type="InterPro" id="IPR048344">
    <property type="entry name" value="Zw10_middle"/>
</dbReference>
<dbReference type="InterPro" id="IPR046362">
    <property type="entry name" value="Zw10/DSL1_C_sf"/>
</dbReference>
<comment type="caution">
    <text evidence="4">The sequence shown here is derived from an EMBL/GenBank/DDBJ whole genome shotgun (WGS) entry which is preliminary data.</text>
</comment>